<feature type="transmembrane region" description="Helical" evidence="1">
    <location>
        <begin position="14"/>
        <end position="36"/>
    </location>
</feature>
<evidence type="ECO:0000313" key="3">
    <source>
        <dbReference type="Proteomes" id="UP000625976"/>
    </source>
</evidence>
<keyword evidence="1" id="KW-0472">Membrane</keyword>
<dbReference type="Proteomes" id="UP000625976">
    <property type="component" value="Unassembled WGS sequence"/>
</dbReference>
<feature type="transmembrane region" description="Helical" evidence="1">
    <location>
        <begin position="235"/>
        <end position="256"/>
    </location>
</feature>
<accession>A0A917LKM1</accession>
<reference evidence="2" key="2">
    <citation type="submission" date="2020-09" db="EMBL/GenBank/DDBJ databases">
        <authorList>
            <person name="Sun Q."/>
            <person name="Zhou Y."/>
        </authorList>
    </citation>
    <scope>NUCLEOTIDE SEQUENCE</scope>
    <source>
        <strain evidence="2">CGMCC 1.12751</strain>
    </source>
</reference>
<keyword evidence="1" id="KW-1133">Transmembrane helix</keyword>
<proteinExistence type="predicted"/>
<feature type="transmembrane region" description="Helical" evidence="1">
    <location>
        <begin position="310"/>
        <end position="330"/>
    </location>
</feature>
<gene>
    <name evidence="2" type="ORF">GCM10010976_05230</name>
</gene>
<dbReference type="AlphaFoldDB" id="A0A917LKM1"/>
<organism evidence="2 3">
    <name type="scientific">Bizionia arctica</name>
    <dbReference type="NCBI Taxonomy" id="1495645"/>
    <lineage>
        <taxon>Bacteria</taxon>
        <taxon>Pseudomonadati</taxon>
        <taxon>Bacteroidota</taxon>
        <taxon>Flavobacteriia</taxon>
        <taxon>Flavobacteriales</taxon>
        <taxon>Flavobacteriaceae</taxon>
        <taxon>Bizionia</taxon>
    </lineage>
</organism>
<feature type="transmembrane region" description="Helical" evidence="1">
    <location>
        <begin position="194"/>
        <end position="223"/>
    </location>
</feature>
<feature type="transmembrane region" description="Helical" evidence="1">
    <location>
        <begin position="71"/>
        <end position="88"/>
    </location>
</feature>
<feature type="transmembrane region" description="Helical" evidence="1">
    <location>
        <begin position="131"/>
        <end position="154"/>
    </location>
</feature>
<feature type="transmembrane region" description="Helical" evidence="1">
    <location>
        <begin position="48"/>
        <end position="65"/>
    </location>
</feature>
<keyword evidence="3" id="KW-1185">Reference proteome</keyword>
<feature type="transmembrane region" description="Helical" evidence="1">
    <location>
        <begin position="166"/>
        <end position="188"/>
    </location>
</feature>
<evidence type="ECO:0000256" key="1">
    <source>
        <dbReference type="SAM" id="Phobius"/>
    </source>
</evidence>
<feature type="transmembrane region" description="Helical" evidence="1">
    <location>
        <begin position="100"/>
        <end position="119"/>
    </location>
</feature>
<evidence type="ECO:0000313" key="2">
    <source>
        <dbReference type="EMBL" id="GGG36510.1"/>
    </source>
</evidence>
<comment type="caution">
    <text evidence="2">The sequence shown here is derived from an EMBL/GenBank/DDBJ whole genome shotgun (WGS) entry which is preliminary data.</text>
</comment>
<keyword evidence="1" id="KW-0812">Transmembrane</keyword>
<reference evidence="2" key="1">
    <citation type="journal article" date="2014" name="Int. J. Syst. Evol. Microbiol.">
        <title>Complete genome sequence of Corynebacterium casei LMG S-19264T (=DSM 44701T), isolated from a smear-ripened cheese.</title>
        <authorList>
            <consortium name="US DOE Joint Genome Institute (JGI-PGF)"/>
            <person name="Walter F."/>
            <person name="Albersmeier A."/>
            <person name="Kalinowski J."/>
            <person name="Ruckert C."/>
        </authorList>
    </citation>
    <scope>NUCLEOTIDE SEQUENCE</scope>
    <source>
        <strain evidence="2">CGMCC 1.12751</strain>
    </source>
</reference>
<protein>
    <submittedName>
        <fullName evidence="2">Uncharacterized protein</fullName>
    </submittedName>
</protein>
<dbReference type="EMBL" id="BMFQ01000001">
    <property type="protein sequence ID" value="GGG36510.1"/>
    <property type="molecule type" value="Genomic_DNA"/>
</dbReference>
<name>A0A917LKM1_9FLAO</name>
<sequence>MFEMHKFKALLTNYQGVILGFLILSLGFDFLDKIGIFYNIELLKLNRIIKAIFILYAVVFILTHYKYVLDNLKLLMGFIILLSFLFLLKNNFSHRYVDEYLRYIFPLLVFPLIHFANLNTAQNFATKLYKLFIGFIVLNAIYVFLGLIFEILIFQTYQYHRFGYNGIILSQGFTPYLYLCATTLFWAFKNKKMILLTLVIASLSGVKGVFFAEFLLVSLLIVFDSNLKKSLKFKILIAAFIAFIGLLVGLFLTPLFQKVIKSDGLFTAIFSYRTDNTLELFNELSSINYSFLFGTIGLEIVRLELQMLDIMLFFGIIGLLGYSVFIYFLYTHLVNNYISKAFFITIIALSILSGNLFYIPLSTLLMFLVLFALHKKKDLNDHAF</sequence>
<feature type="transmembrane region" description="Helical" evidence="1">
    <location>
        <begin position="342"/>
        <end position="373"/>
    </location>
</feature>